<evidence type="ECO:0000256" key="1">
    <source>
        <dbReference type="SAM" id="Phobius"/>
    </source>
</evidence>
<dbReference type="PANTHER" id="PTHR31930">
    <property type="entry name" value="SERPENTINE RECEPTOR, CLASS R"/>
    <property type="match status" value="1"/>
</dbReference>
<feature type="transmembrane region" description="Helical" evidence="1">
    <location>
        <begin position="194"/>
        <end position="215"/>
    </location>
</feature>
<dbReference type="EMBL" id="UZAH01027680">
    <property type="protein sequence ID" value="VDO94036.1"/>
    <property type="molecule type" value="Genomic_DNA"/>
</dbReference>
<dbReference type="Proteomes" id="UP000050761">
    <property type="component" value="Unassembled WGS sequence"/>
</dbReference>
<dbReference type="OrthoDB" id="5788229at2759"/>
<dbReference type="InterPro" id="IPR004950">
    <property type="entry name" value="DUF267_CAE_spp"/>
</dbReference>
<keyword evidence="1" id="KW-0812">Transmembrane</keyword>
<feature type="transmembrane region" description="Helical" evidence="1">
    <location>
        <begin position="54"/>
        <end position="74"/>
    </location>
</feature>
<reference evidence="4" key="2">
    <citation type="submission" date="2019-09" db="UniProtKB">
        <authorList>
            <consortium name="WormBaseParasite"/>
        </authorList>
    </citation>
    <scope>IDENTIFICATION</scope>
</reference>
<proteinExistence type="predicted"/>
<keyword evidence="3" id="KW-1185">Reference proteome</keyword>
<keyword evidence="1" id="KW-0472">Membrane</keyword>
<organism evidence="2">
    <name type="scientific">Heligmosomoides polygyrus</name>
    <name type="common">Parasitic roundworm</name>
    <dbReference type="NCBI Taxonomy" id="6339"/>
    <lineage>
        <taxon>Eukaryota</taxon>
        <taxon>Metazoa</taxon>
        <taxon>Ecdysozoa</taxon>
        <taxon>Nematoda</taxon>
        <taxon>Chromadorea</taxon>
        <taxon>Rhabditida</taxon>
        <taxon>Rhabditina</taxon>
        <taxon>Rhabditomorpha</taxon>
        <taxon>Strongyloidea</taxon>
        <taxon>Heligmosomidae</taxon>
        <taxon>Heligmosomoides</taxon>
    </lineage>
</organism>
<name>A0A3P7YYU7_HELPZ</name>
<evidence type="ECO:0000313" key="2">
    <source>
        <dbReference type="EMBL" id="VDO94036.1"/>
    </source>
</evidence>
<evidence type="ECO:0000313" key="3">
    <source>
        <dbReference type="Proteomes" id="UP000050761"/>
    </source>
</evidence>
<keyword evidence="1" id="KW-1133">Transmembrane helix</keyword>
<sequence>MSAVTAFELPVKTPLPQITMTPKILGPFELAVRWSGLDLSNSAVTRSGSWVKSICMILVCIVICLLMFLKSLMLMMDSAKPMTLEWVISCVWGFMALHGFASALCVVSWTRSRFLPQLQTTLSTLQNQQGPSCGLTDFASLYRRIVIGAALLITTWVLSSMKDRLFEGFQANSSEPFSIGYPVNLSTMYGLDPFVYLAVGISSSLAMTVYVLVYAHVNREWATFNEDLSNTLRLHQLAVRSFSLDFQ</sequence>
<dbReference type="PANTHER" id="PTHR31930:SF1">
    <property type="entry name" value="SERPENTINE RECEPTOR, CLASS R"/>
    <property type="match status" value="1"/>
</dbReference>
<dbReference type="AlphaFoldDB" id="A0A3P7YYU7"/>
<protein>
    <submittedName>
        <fullName evidence="4">Lysosomal cobalamin transporter</fullName>
    </submittedName>
</protein>
<reference evidence="2 3" key="1">
    <citation type="submission" date="2018-11" db="EMBL/GenBank/DDBJ databases">
        <authorList>
            <consortium name="Pathogen Informatics"/>
        </authorList>
    </citation>
    <scope>NUCLEOTIDE SEQUENCE [LARGE SCALE GENOMIC DNA]</scope>
</reference>
<evidence type="ECO:0000313" key="4">
    <source>
        <dbReference type="WBParaSite" id="HPBE_0001289601-mRNA-1"/>
    </source>
</evidence>
<dbReference type="WBParaSite" id="HPBE_0001289601-mRNA-1">
    <property type="protein sequence ID" value="HPBE_0001289601-mRNA-1"/>
    <property type="gene ID" value="HPBE_0001289601"/>
</dbReference>
<accession>A0A3P7YYU7</accession>
<gene>
    <name evidence="2" type="ORF">HPBE_LOCUS12897</name>
</gene>
<feature type="transmembrane region" description="Helical" evidence="1">
    <location>
        <begin position="141"/>
        <end position="159"/>
    </location>
</feature>
<feature type="transmembrane region" description="Helical" evidence="1">
    <location>
        <begin position="86"/>
        <end position="109"/>
    </location>
</feature>
<dbReference type="Pfam" id="PF03268">
    <property type="entry name" value="DUF267"/>
    <property type="match status" value="1"/>
</dbReference>